<evidence type="ECO:0000313" key="2">
    <source>
        <dbReference type="Proteomes" id="UP001150238"/>
    </source>
</evidence>
<evidence type="ECO:0000313" key="1">
    <source>
        <dbReference type="EMBL" id="KAJ4470417.1"/>
    </source>
</evidence>
<name>A0A9W8ZYR0_9AGAR</name>
<organism evidence="1 2">
    <name type="scientific">Lentinula lateritia</name>
    <dbReference type="NCBI Taxonomy" id="40482"/>
    <lineage>
        <taxon>Eukaryota</taxon>
        <taxon>Fungi</taxon>
        <taxon>Dikarya</taxon>
        <taxon>Basidiomycota</taxon>
        <taxon>Agaricomycotina</taxon>
        <taxon>Agaricomycetes</taxon>
        <taxon>Agaricomycetidae</taxon>
        <taxon>Agaricales</taxon>
        <taxon>Marasmiineae</taxon>
        <taxon>Omphalotaceae</taxon>
        <taxon>Lentinula</taxon>
    </lineage>
</organism>
<gene>
    <name evidence="1" type="ORF">C8J55DRAFT_564170</name>
</gene>
<comment type="caution">
    <text evidence="1">The sequence shown here is derived from an EMBL/GenBank/DDBJ whole genome shotgun (WGS) entry which is preliminary data.</text>
</comment>
<accession>A0A9W8ZYR0</accession>
<proteinExistence type="predicted"/>
<dbReference type="EMBL" id="JANVFS010000032">
    <property type="protein sequence ID" value="KAJ4470417.1"/>
    <property type="molecule type" value="Genomic_DNA"/>
</dbReference>
<reference evidence="1" key="1">
    <citation type="submission" date="2022-08" db="EMBL/GenBank/DDBJ databases">
        <authorList>
            <consortium name="DOE Joint Genome Institute"/>
            <person name="Min B."/>
            <person name="Riley R."/>
            <person name="Sierra-Patev S."/>
            <person name="Naranjo-Ortiz M."/>
            <person name="Looney B."/>
            <person name="Konkel Z."/>
            <person name="Slot J.C."/>
            <person name="Sakamoto Y."/>
            <person name="Steenwyk J.L."/>
            <person name="Rokas A."/>
            <person name="Carro J."/>
            <person name="Camarero S."/>
            <person name="Ferreira P."/>
            <person name="Molpeceres G."/>
            <person name="Ruiz-Duenas F.J."/>
            <person name="Serrano A."/>
            <person name="Henrissat B."/>
            <person name="Drula E."/>
            <person name="Hughes K.W."/>
            <person name="Mata J.L."/>
            <person name="Ishikawa N.K."/>
            <person name="Vargas-Isla R."/>
            <person name="Ushijima S."/>
            <person name="Smith C.A."/>
            <person name="Ahrendt S."/>
            <person name="Andreopoulos W."/>
            <person name="He G."/>
            <person name="Labutti K."/>
            <person name="Lipzen A."/>
            <person name="Ng V."/>
            <person name="Sandor L."/>
            <person name="Barry K."/>
            <person name="Martinez A.T."/>
            <person name="Xiao Y."/>
            <person name="Gibbons J.G."/>
            <person name="Terashima K."/>
            <person name="Hibbett D.S."/>
            <person name="Grigoriev I.V."/>
        </authorList>
    </citation>
    <scope>NUCLEOTIDE SEQUENCE</scope>
    <source>
        <strain evidence="1">Sp2 HRB7682 ss15</strain>
    </source>
</reference>
<protein>
    <submittedName>
        <fullName evidence="1">Uncharacterized protein</fullName>
    </submittedName>
</protein>
<sequence>MSSKSHLPVRGCSPCVLLINELLHSASRPDTLLPSTSSVYISFVYRSTTAGVNASLPISREDIKHLGSSSHFLLVGALPLPRVELFLGGAIYVVKPLHRPDSWLNFLDLFDMHVENLLTSQFAPLGRLSFLGSSLTSTTACPKSDHFGLRSTLKDDNNARKEVEYLVFMRSMGSSRTKNIQLFLLPPPSSSSATSLGSGSLPTNVLVSKPKIFTAVDDRLIPKNGAFLKWFSELDEIIRGLYYLISTTWGGGSRGTEIGTPLCQPPAKSSKYFLSEWVPANAPQLPQAETPGPSLK</sequence>
<dbReference type="AlphaFoldDB" id="A0A9W8ZYR0"/>
<dbReference type="Proteomes" id="UP001150238">
    <property type="component" value="Unassembled WGS sequence"/>
</dbReference>
<reference evidence="1" key="2">
    <citation type="journal article" date="2023" name="Proc. Natl. Acad. Sci. U.S.A.">
        <title>A global phylogenomic analysis of the shiitake genus Lentinula.</title>
        <authorList>
            <person name="Sierra-Patev S."/>
            <person name="Min B."/>
            <person name="Naranjo-Ortiz M."/>
            <person name="Looney B."/>
            <person name="Konkel Z."/>
            <person name="Slot J.C."/>
            <person name="Sakamoto Y."/>
            <person name="Steenwyk J.L."/>
            <person name="Rokas A."/>
            <person name="Carro J."/>
            <person name="Camarero S."/>
            <person name="Ferreira P."/>
            <person name="Molpeceres G."/>
            <person name="Ruiz-Duenas F.J."/>
            <person name="Serrano A."/>
            <person name="Henrissat B."/>
            <person name="Drula E."/>
            <person name="Hughes K.W."/>
            <person name="Mata J.L."/>
            <person name="Ishikawa N.K."/>
            <person name="Vargas-Isla R."/>
            <person name="Ushijima S."/>
            <person name="Smith C.A."/>
            <person name="Donoghue J."/>
            <person name="Ahrendt S."/>
            <person name="Andreopoulos W."/>
            <person name="He G."/>
            <person name="LaButti K."/>
            <person name="Lipzen A."/>
            <person name="Ng V."/>
            <person name="Riley R."/>
            <person name="Sandor L."/>
            <person name="Barry K."/>
            <person name="Martinez A.T."/>
            <person name="Xiao Y."/>
            <person name="Gibbons J.G."/>
            <person name="Terashima K."/>
            <person name="Grigoriev I.V."/>
            <person name="Hibbett D."/>
        </authorList>
    </citation>
    <scope>NUCLEOTIDE SEQUENCE</scope>
    <source>
        <strain evidence="1">Sp2 HRB7682 ss15</strain>
    </source>
</reference>